<organism evidence="1">
    <name type="scientific">bioreactor metagenome</name>
    <dbReference type="NCBI Taxonomy" id="1076179"/>
    <lineage>
        <taxon>unclassified sequences</taxon>
        <taxon>metagenomes</taxon>
        <taxon>ecological metagenomes</taxon>
    </lineage>
</organism>
<evidence type="ECO:0000313" key="1">
    <source>
        <dbReference type="EMBL" id="MPM94733.1"/>
    </source>
</evidence>
<name>A0A645E1M6_9ZZZZ</name>
<dbReference type="AlphaFoldDB" id="A0A645E1M6"/>
<protein>
    <submittedName>
        <fullName evidence="1">Uncharacterized protein</fullName>
    </submittedName>
</protein>
<reference evidence="1" key="1">
    <citation type="submission" date="2019-08" db="EMBL/GenBank/DDBJ databases">
        <authorList>
            <person name="Kucharzyk K."/>
            <person name="Murdoch R.W."/>
            <person name="Higgins S."/>
            <person name="Loffler F."/>
        </authorList>
    </citation>
    <scope>NUCLEOTIDE SEQUENCE</scope>
</reference>
<comment type="caution">
    <text evidence="1">The sequence shown here is derived from an EMBL/GenBank/DDBJ whole genome shotgun (WGS) entry which is preliminary data.</text>
</comment>
<gene>
    <name evidence="1" type="ORF">SDC9_141881</name>
</gene>
<accession>A0A645E1M6</accession>
<sequence length="200" mass="22557">MAGWIPIRGWGGPFIIHELVQLSNGRIGTKWMEELTPEAISSKKIANKIINETLFSVKEKSFLLTFNVNRINSQNGKLGVSFLSSNREDGCEFQIDIENAFAQYSNSTKEKFALREKSLRQGGAPHLVGNYAIENLIEINKPFLVRMLIKSNPKLGGTIIDSEIAGKRTMITYRADLDIQNLLFRLEDVEITNLQLSEIN</sequence>
<proteinExistence type="predicted"/>
<dbReference type="EMBL" id="VSSQ01041320">
    <property type="protein sequence ID" value="MPM94733.1"/>
    <property type="molecule type" value="Genomic_DNA"/>
</dbReference>